<proteinExistence type="predicted"/>
<reference evidence="1" key="1">
    <citation type="submission" date="2017-05" db="EMBL/GenBank/DDBJ databases">
        <authorList>
            <person name="Varghese N."/>
            <person name="Submissions S."/>
        </authorList>
    </citation>
    <scope>NUCLEOTIDE SEQUENCE</scope>
    <source>
        <strain evidence="1">LMG 28168</strain>
    </source>
</reference>
<name>A0ACD2U8B6_9PSED</name>
<evidence type="ECO:0000313" key="1">
    <source>
        <dbReference type="EMBL" id="SMQ27323.1"/>
    </source>
</evidence>
<evidence type="ECO:0000313" key="2">
    <source>
        <dbReference type="Proteomes" id="UP001158048"/>
    </source>
</evidence>
<sequence>MTFLQVWVAAVRESRKLRNQPKLSYAEAFPRTAAAKDVTDTR</sequence>
<comment type="caution">
    <text evidence="1">The sequence shown here is derived from an EMBL/GenBank/DDBJ whole genome shotgun (WGS) entry which is preliminary data.</text>
</comment>
<dbReference type="EMBL" id="FXUY01000001">
    <property type="protein sequence ID" value="SMQ27323.1"/>
    <property type="molecule type" value="Genomic_DNA"/>
</dbReference>
<keyword evidence="2" id="KW-1185">Reference proteome</keyword>
<dbReference type="Proteomes" id="UP001158048">
    <property type="component" value="Unassembled WGS sequence"/>
</dbReference>
<gene>
    <name evidence="1" type="ORF">SAMN04488483_3574</name>
</gene>
<accession>A0ACD2U8B6</accession>
<organism evidence="1 2">
    <name type="scientific">Pseudomonas helmanticensis</name>
    <dbReference type="NCBI Taxonomy" id="1471381"/>
    <lineage>
        <taxon>Bacteria</taxon>
        <taxon>Pseudomonadati</taxon>
        <taxon>Pseudomonadota</taxon>
        <taxon>Gammaproteobacteria</taxon>
        <taxon>Pseudomonadales</taxon>
        <taxon>Pseudomonadaceae</taxon>
        <taxon>Pseudomonas</taxon>
    </lineage>
</organism>
<protein>
    <submittedName>
        <fullName evidence="1">Uncharacterized protein</fullName>
    </submittedName>
</protein>